<organism evidence="2 3">
    <name type="scientific">Dysosmobacter welbionis</name>
    <dbReference type="NCBI Taxonomy" id="2093857"/>
    <lineage>
        <taxon>Bacteria</taxon>
        <taxon>Bacillati</taxon>
        <taxon>Bacillota</taxon>
        <taxon>Clostridia</taxon>
        <taxon>Eubacteriales</taxon>
        <taxon>Oscillospiraceae</taxon>
        <taxon>Dysosmobacter</taxon>
    </lineage>
</organism>
<sequence length="78" mass="8897">MDYKKSYTLLWVGLIAGFVLMLIGVFLEIGWLLWPGAVVVMADVLQTLLFFRCPYCGGHWDPRGGIPHYCPECGEYIR</sequence>
<keyword evidence="1" id="KW-0472">Membrane</keyword>
<protein>
    <submittedName>
        <fullName evidence="2">DUF3268 family zinc-finger domain-containing protein</fullName>
    </submittedName>
</protein>
<dbReference type="KEGG" id="obj:EIO64_14765"/>
<evidence type="ECO:0000313" key="2">
    <source>
        <dbReference type="EMBL" id="QCI60318.1"/>
    </source>
</evidence>
<keyword evidence="2" id="KW-0479">Metal-binding</keyword>
<keyword evidence="1" id="KW-0812">Transmembrane</keyword>
<evidence type="ECO:0000313" key="3">
    <source>
        <dbReference type="Proteomes" id="UP000298642"/>
    </source>
</evidence>
<keyword evidence="3" id="KW-1185">Reference proteome</keyword>
<keyword evidence="1" id="KW-1133">Transmembrane helix</keyword>
<dbReference type="AlphaFoldDB" id="A0A4D7AS03"/>
<evidence type="ECO:0000256" key="1">
    <source>
        <dbReference type="SAM" id="Phobius"/>
    </source>
</evidence>
<gene>
    <name evidence="2" type="ORF">EIO64_14765</name>
</gene>
<reference evidence="3" key="1">
    <citation type="submission" date="2018-12" db="EMBL/GenBank/DDBJ databases">
        <title>Dusodibacter welbiota gen. nov., sp. nov., isolated from human faeces and emended description of the Oscillibacter genus.</title>
        <authorList>
            <person name="Le Roy T."/>
            <person name="Van der Smissen P."/>
            <person name="Delzenne N."/>
            <person name="Muccioli G."/>
            <person name="Collet J.F."/>
            <person name="Cani P.D."/>
        </authorList>
    </citation>
    <scope>NUCLEOTIDE SEQUENCE [LARGE SCALE GENOMIC DNA]</scope>
    <source>
        <strain evidence="3">J115</strain>
    </source>
</reference>
<dbReference type="EMBL" id="CP034413">
    <property type="protein sequence ID" value="QCI60318.1"/>
    <property type="molecule type" value="Genomic_DNA"/>
</dbReference>
<accession>A0A4D7AS03</accession>
<feature type="transmembrane region" description="Helical" evidence="1">
    <location>
        <begin position="33"/>
        <end position="51"/>
    </location>
</feature>
<dbReference type="RefSeq" id="WP_021749750.1">
    <property type="nucleotide sequence ID" value="NZ_CAUWCU010000017.1"/>
</dbReference>
<name>A0A4D7AS03_9FIRM</name>
<dbReference type="Proteomes" id="UP000298642">
    <property type="component" value="Chromosome"/>
</dbReference>
<feature type="transmembrane region" description="Helical" evidence="1">
    <location>
        <begin position="7"/>
        <end position="27"/>
    </location>
</feature>
<keyword evidence="2" id="KW-0862">Zinc</keyword>
<dbReference type="GO" id="GO:0008270">
    <property type="term" value="F:zinc ion binding"/>
    <property type="evidence" value="ECO:0007669"/>
    <property type="project" value="UniProtKB-KW"/>
</dbReference>
<keyword evidence="2" id="KW-0863">Zinc-finger</keyword>
<dbReference type="GeneID" id="89523503"/>
<proteinExistence type="predicted"/>